<feature type="repeat" description="WD" evidence="3">
    <location>
        <begin position="701"/>
        <end position="734"/>
    </location>
</feature>
<dbReference type="PROSITE" id="PS50082">
    <property type="entry name" value="WD_REPEATS_2"/>
    <property type="match status" value="4"/>
</dbReference>
<dbReference type="SMART" id="SM00255">
    <property type="entry name" value="TIR"/>
    <property type="match status" value="1"/>
</dbReference>
<dbReference type="RefSeq" id="WP_282762633.1">
    <property type="nucleotide sequence ID" value="NZ_JASCTH010000016.1"/>
</dbReference>
<dbReference type="InterPro" id="IPR035897">
    <property type="entry name" value="Toll_tir_struct_dom_sf"/>
</dbReference>
<dbReference type="Pfam" id="PF07676">
    <property type="entry name" value="PD40"/>
    <property type="match status" value="1"/>
</dbReference>
<dbReference type="Pfam" id="PF00400">
    <property type="entry name" value="WD40"/>
    <property type="match status" value="5"/>
</dbReference>
<feature type="compositionally biased region" description="Low complexity" evidence="4">
    <location>
        <begin position="266"/>
        <end position="280"/>
    </location>
</feature>
<feature type="transmembrane region" description="Helical" evidence="5">
    <location>
        <begin position="192"/>
        <end position="213"/>
    </location>
</feature>
<evidence type="ECO:0000256" key="3">
    <source>
        <dbReference type="PROSITE-ProRule" id="PRU00221"/>
    </source>
</evidence>
<feature type="domain" description="TIR" evidence="6">
    <location>
        <begin position="3"/>
        <end position="128"/>
    </location>
</feature>
<feature type="repeat" description="WD" evidence="3">
    <location>
        <begin position="967"/>
        <end position="1008"/>
    </location>
</feature>
<feature type="region of interest" description="Disordered" evidence="4">
    <location>
        <begin position="259"/>
        <end position="425"/>
    </location>
</feature>
<evidence type="ECO:0000256" key="2">
    <source>
        <dbReference type="ARBA" id="ARBA00022737"/>
    </source>
</evidence>
<evidence type="ECO:0000256" key="5">
    <source>
        <dbReference type="SAM" id="Phobius"/>
    </source>
</evidence>
<dbReference type="Proteomes" id="UP001241758">
    <property type="component" value="Unassembled WGS sequence"/>
</dbReference>
<dbReference type="EMBL" id="JASCTH010000016">
    <property type="protein sequence ID" value="MDI6101651.1"/>
    <property type="molecule type" value="Genomic_DNA"/>
</dbReference>
<dbReference type="InterPro" id="IPR019775">
    <property type="entry name" value="WD40_repeat_CS"/>
</dbReference>
<evidence type="ECO:0000256" key="4">
    <source>
        <dbReference type="SAM" id="MobiDB-lite"/>
    </source>
</evidence>
<dbReference type="SMART" id="SM00320">
    <property type="entry name" value="WD40"/>
    <property type="match status" value="12"/>
</dbReference>
<dbReference type="CDD" id="cd06503">
    <property type="entry name" value="ATP-synt_Fo_b"/>
    <property type="match status" value="1"/>
</dbReference>
<dbReference type="SUPFAM" id="SSF50978">
    <property type="entry name" value="WD40 repeat-like"/>
    <property type="match status" value="2"/>
</dbReference>
<dbReference type="Pfam" id="PF13676">
    <property type="entry name" value="TIR_2"/>
    <property type="match status" value="1"/>
</dbReference>
<dbReference type="Gene3D" id="3.40.50.10140">
    <property type="entry name" value="Toll/interleukin-1 receptor homology (TIR) domain"/>
    <property type="match status" value="1"/>
</dbReference>
<dbReference type="InterPro" id="IPR011659">
    <property type="entry name" value="WD40"/>
</dbReference>
<dbReference type="InterPro" id="IPR015943">
    <property type="entry name" value="WD40/YVTN_repeat-like_dom_sf"/>
</dbReference>
<dbReference type="InterPro" id="IPR050349">
    <property type="entry name" value="WD_LIS1/nudF_dynein_reg"/>
</dbReference>
<accession>A0ABT6WPG6</accession>
<dbReference type="InterPro" id="IPR001680">
    <property type="entry name" value="WD40_rpt"/>
</dbReference>
<organism evidence="7 8">
    <name type="scientific">Actinoplanes sandaracinus</name>
    <dbReference type="NCBI Taxonomy" id="3045177"/>
    <lineage>
        <taxon>Bacteria</taxon>
        <taxon>Bacillati</taxon>
        <taxon>Actinomycetota</taxon>
        <taxon>Actinomycetes</taxon>
        <taxon>Micromonosporales</taxon>
        <taxon>Micromonosporaceae</taxon>
        <taxon>Actinoplanes</taxon>
    </lineage>
</organism>
<name>A0ABT6WPG6_9ACTN</name>
<dbReference type="PROSITE" id="PS50104">
    <property type="entry name" value="TIR"/>
    <property type="match status" value="1"/>
</dbReference>
<feature type="compositionally biased region" description="Basic and acidic residues" evidence="4">
    <location>
        <begin position="323"/>
        <end position="416"/>
    </location>
</feature>
<reference evidence="7 8" key="1">
    <citation type="submission" date="2023-05" db="EMBL/GenBank/DDBJ databases">
        <title>Actinoplanes sp. NEAU-A12 genome sequencing.</title>
        <authorList>
            <person name="Wang Z.-S."/>
        </authorList>
    </citation>
    <scope>NUCLEOTIDE SEQUENCE [LARGE SCALE GENOMIC DNA]</scope>
    <source>
        <strain evidence="7 8">NEAU-A12</strain>
    </source>
</reference>
<keyword evidence="8" id="KW-1185">Reference proteome</keyword>
<keyword evidence="5" id="KW-0472">Membrane</keyword>
<feature type="repeat" description="WD" evidence="3">
    <location>
        <begin position="1012"/>
        <end position="1053"/>
    </location>
</feature>
<dbReference type="PROSITE" id="PS00678">
    <property type="entry name" value="WD_REPEATS_1"/>
    <property type="match status" value="2"/>
</dbReference>
<dbReference type="SUPFAM" id="SSF52200">
    <property type="entry name" value="Toll/Interleukin receptor TIR domain"/>
    <property type="match status" value="1"/>
</dbReference>
<gene>
    <name evidence="7" type="ORF">QLQ12_23805</name>
</gene>
<keyword evidence="2" id="KW-0677">Repeat</keyword>
<feature type="compositionally biased region" description="Low complexity" evidence="4">
    <location>
        <begin position="309"/>
        <end position="321"/>
    </location>
</feature>
<dbReference type="Gene3D" id="2.130.10.10">
    <property type="entry name" value="YVTN repeat-like/Quinoprotein amine dehydrogenase"/>
    <property type="match status" value="5"/>
</dbReference>
<dbReference type="InterPro" id="IPR000157">
    <property type="entry name" value="TIR_dom"/>
</dbReference>
<dbReference type="PANTHER" id="PTHR44129">
    <property type="entry name" value="WD REPEAT-CONTAINING PROTEIN POP1"/>
    <property type="match status" value="1"/>
</dbReference>
<comment type="caution">
    <text evidence="7">The sequence shown here is derived from an EMBL/GenBank/DDBJ whole genome shotgun (WGS) entry which is preliminary data.</text>
</comment>
<sequence length="1136" mass="122667">MTVSYNGFISYSHAADGRLAPAVQRGLHHLAKPWNRRRALWIFRDQTGLSVTPALWSSIQRAIDGSDYFVLMASPEAARSPWVNREIEHWVATKSADKILPVVTDGEWLWDRRARDFDEASTAVPPALRGVFDEEPLHLDLRWARDDQHLSLRHSRFRDAIAQLAAPMHGVSKDDLEGEDVRQHRRAGRLRLAAVSSLALLALLASVTGVFAVQNAARANASAIEARRQQQEASVQRGSAAKFADQAQRQQELAEAQEARARDAAAEAQTQLGRADSAAARAREQERLAQRQNALARESAKEMRRQQQRAEQQAEIARQQQKLAREAGAEARQQEEIAKEQERLANEAAAEARKQEKIAKEQERLANEAAAEARKQEKIAKEQEQRAKDAKAEAEQEKANAAREKANAAREKENAAREQANASQQQRIAISRRLVNEAKATLQDEPQTAMRLGIAAQKIYPEAETRREVANLITSTRYAGSIDDVAAVEHGPDSLLITLGKVGVVSLWNVSNRADPVRLATIGDPGPLNNRMSLSKDGKSLSVVRDGVAQLWDVSDPSRPAIITTLPADRRYNSAVFSPDGRTLVTGDRTGRDGYATLWDVTDRGRPKQLSTLEGSSVSGDDFAFSADGRTLVDGNGDTHIWDVTDPAAPVARATINATYTNFSMALSPTAPLLAVGNGLGELTLYDIDDTANPVQTARLQYDNETLMLSLAFSADGSVLASGDHDGRTILWQMGAYPRQIGDMPGVGGIESLAFSSDGRTLVTADSADTAVLWNTTEFAAPRHLSAVAAHTDRLLALSYGSDGRSMTTLGADGAAAFWDVTDRERPVQRATVPIPGLTAFGRAVISPDGRTIANSAAEGVVNLTDVSDPAKPSAPATVRTGVSSPSVLAFSPDGRTFVIGGAGKLELWDLPGGAAATRLTTLTFTTSSVGEVVFSPDGRTMAVSAIQTVSLWDVTNRAAPKQLSVLSGHGNTVLAVRFSPDGTKVLTGSFDHTAILWDVSDPAKPRRLTTLTGHTYKVGAVAFSQDGKTVATAEDGSWAVLWDVSQPSKPVRLARVKIDQYHTPTDMAFSSDGSTLVVGTDHGWTGHIALWDLSELNRLRADPAAVGCTVTGRGLTPQEWAREIPELPYQVSCPG</sequence>
<dbReference type="PROSITE" id="PS50294">
    <property type="entry name" value="WD_REPEATS_REGION"/>
    <property type="match status" value="3"/>
</dbReference>
<evidence type="ECO:0000313" key="8">
    <source>
        <dbReference type="Proteomes" id="UP001241758"/>
    </source>
</evidence>
<keyword evidence="5" id="KW-1133">Transmembrane helix</keyword>
<proteinExistence type="predicted"/>
<evidence type="ECO:0000259" key="6">
    <source>
        <dbReference type="PROSITE" id="PS50104"/>
    </source>
</evidence>
<evidence type="ECO:0000313" key="7">
    <source>
        <dbReference type="EMBL" id="MDI6101651.1"/>
    </source>
</evidence>
<evidence type="ECO:0000256" key="1">
    <source>
        <dbReference type="ARBA" id="ARBA00022574"/>
    </source>
</evidence>
<protein>
    <submittedName>
        <fullName evidence="7">TIR domain-containing protein</fullName>
    </submittedName>
</protein>
<dbReference type="InterPro" id="IPR036322">
    <property type="entry name" value="WD40_repeat_dom_sf"/>
</dbReference>
<feature type="repeat" description="WD" evidence="3">
    <location>
        <begin position="788"/>
        <end position="829"/>
    </location>
</feature>
<keyword evidence="5" id="KW-0812">Transmembrane</keyword>
<keyword evidence="1 3" id="KW-0853">WD repeat</keyword>